<dbReference type="EMBL" id="WIVU01000020">
    <property type="protein sequence ID" value="MQU06458.1"/>
    <property type="molecule type" value="Genomic_DNA"/>
</dbReference>
<dbReference type="Proteomes" id="UP000478064">
    <property type="component" value="Unassembled WGS sequence"/>
</dbReference>
<evidence type="ECO:0000313" key="5">
    <source>
        <dbReference type="EMBL" id="MQU06458.1"/>
    </source>
</evidence>
<dbReference type="EMBL" id="WIWJ01000023">
    <property type="protein sequence ID" value="MQT47903.1"/>
    <property type="molecule type" value="Genomic_DNA"/>
</dbReference>
<evidence type="ECO:0000313" key="3">
    <source>
        <dbReference type="EMBL" id="MQT47903.1"/>
    </source>
</evidence>
<dbReference type="AlphaFoldDB" id="A0A6L5HTS8"/>
<comment type="caution">
    <text evidence="5">The sequence shown here is derived from an EMBL/GenBank/DDBJ whole genome shotgun (WGS) entry which is preliminary data.</text>
</comment>
<proteinExistence type="predicted"/>
<dbReference type="Proteomes" id="UP000489190">
    <property type="component" value="Unassembled WGS sequence"/>
</dbReference>
<dbReference type="PANTHER" id="PTHR39339:SF1">
    <property type="entry name" value="CHAD DOMAIN-CONTAINING PROTEIN"/>
    <property type="match status" value="1"/>
</dbReference>
<sequence>MAFIDTYVKEILKLEVALFHARSRLEAETDGEALHDLRIAVRRIRSLLTPLRSVREMNALREAAAEVGRLTTPARDLEVMACELEHRGLLEAAATRRSRLTTDHRKIVSEPALDRLFAVLDQWPSAFRASEPGTDSRIMKQVIIKALIKQIDKLHAAVNDDQFDRHELRILVKRARYLTEAFPELSPLSRKAAKSLKAVQSALGSWHDHFQWCLKIKLEPDLQPLEHLWAEASVGKLKQAEEEMQKLKQFLPELTGKKMATL</sequence>
<dbReference type="PROSITE" id="PS51708">
    <property type="entry name" value="CHAD"/>
    <property type="match status" value="1"/>
</dbReference>
<keyword evidence="1" id="KW-0175">Coiled coil</keyword>
<name>A0A6L5HTS8_9PSED</name>
<organism evidence="5 7">
    <name type="scientific">Pseudomonas helleri</name>
    <dbReference type="NCBI Taxonomy" id="1608996"/>
    <lineage>
        <taxon>Bacteria</taxon>
        <taxon>Pseudomonadati</taxon>
        <taxon>Pseudomonadota</taxon>
        <taxon>Gammaproteobacteria</taxon>
        <taxon>Pseudomonadales</taxon>
        <taxon>Pseudomonadaceae</taxon>
        <taxon>Pseudomonas</taxon>
    </lineage>
</organism>
<evidence type="ECO:0000256" key="1">
    <source>
        <dbReference type="SAM" id="Coils"/>
    </source>
</evidence>
<protein>
    <submittedName>
        <fullName evidence="5">CHAD domain-containing protein</fullName>
    </submittedName>
</protein>
<dbReference type="PANTHER" id="PTHR39339">
    <property type="entry name" value="SLR1444 PROTEIN"/>
    <property type="match status" value="1"/>
</dbReference>
<reference evidence="6 7" key="1">
    <citation type="submission" date="2019-10" db="EMBL/GenBank/DDBJ databases">
        <title>Evaluation of single-gene subtyping targets for Pseudomonas.</title>
        <authorList>
            <person name="Reichler S.J."/>
            <person name="Orsi R.H."/>
            <person name="Wiedmann M."/>
            <person name="Martin N.H."/>
            <person name="Murphy S.I."/>
        </authorList>
    </citation>
    <scope>NUCLEOTIDE SEQUENCE [LARGE SCALE GENOMIC DNA]</scope>
    <source>
        <strain evidence="5 7">FSL R10-1637</strain>
        <strain evidence="4 8">FSL R10-3254</strain>
        <strain evidence="3 6">FSL R10-3257</strain>
    </source>
</reference>
<dbReference type="SMART" id="SM00880">
    <property type="entry name" value="CHAD"/>
    <property type="match status" value="1"/>
</dbReference>
<dbReference type="Gene3D" id="1.40.20.10">
    <property type="entry name" value="CHAD domain"/>
    <property type="match status" value="1"/>
</dbReference>
<dbReference type="InterPro" id="IPR007899">
    <property type="entry name" value="CHAD_dom"/>
</dbReference>
<evidence type="ECO:0000259" key="2">
    <source>
        <dbReference type="PROSITE" id="PS51708"/>
    </source>
</evidence>
<evidence type="ECO:0000313" key="4">
    <source>
        <dbReference type="EMBL" id="MQT88728.1"/>
    </source>
</evidence>
<dbReference type="Proteomes" id="UP000441404">
    <property type="component" value="Unassembled WGS sequence"/>
</dbReference>
<gene>
    <name evidence="5" type="ORF">GHO27_12240</name>
    <name evidence="4" type="ORF">GHO39_06150</name>
    <name evidence="3" type="ORF">GHO40_14415</name>
</gene>
<dbReference type="Pfam" id="PF05235">
    <property type="entry name" value="CHAD"/>
    <property type="match status" value="1"/>
</dbReference>
<dbReference type="RefSeq" id="WP_153327271.1">
    <property type="nucleotide sequence ID" value="NZ_WIVU01000020.1"/>
</dbReference>
<feature type="domain" description="CHAD" evidence="2">
    <location>
        <begin position="1"/>
        <end position="249"/>
    </location>
</feature>
<feature type="coiled-coil region" evidence="1">
    <location>
        <begin position="230"/>
        <end position="257"/>
    </location>
</feature>
<evidence type="ECO:0000313" key="8">
    <source>
        <dbReference type="Proteomes" id="UP000489190"/>
    </source>
</evidence>
<evidence type="ECO:0000313" key="7">
    <source>
        <dbReference type="Proteomes" id="UP000478064"/>
    </source>
</evidence>
<dbReference type="InterPro" id="IPR038186">
    <property type="entry name" value="CHAD_dom_sf"/>
</dbReference>
<evidence type="ECO:0000313" key="6">
    <source>
        <dbReference type="Proteomes" id="UP000441404"/>
    </source>
</evidence>
<dbReference type="EMBL" id="WIWI01000013">
    <property type="protein sequence ID" value="MQT88728.1"/>
    <property type="molecule type" value="Genomic_DNA"/>
</dbReference>
<accession>A0A6L5HTS8</accession>